<sequence>MEQALNAWLTTLTGLDCYWLERPEKADTALVYRCLSPGKVDGNLRRTGIKADSYSLTIYHPDPDEGKRLADKLVTEFDGFNGDMDGYNIQMASLTGGLDQPLIGEPGKRLYQFNRDFFINH</sequence>
<protein>
    <submittedName>
        <fullName evidence="1">Uncharacterized protein</fullName>
    </submittedName>
</protein>
<reference evidence="1" key="1">
    <citation type="journal article" date="2015" name="MBio">
        <title>Eco-Evolutionary Dynamics of Episomes among Ecologically Cohesive Bacterial Populations.</title>
        <authorList>
            <person name="Xue H."/>
            <person name="Cordero O.X."/>
            <person name="Camas F.M."/>
            <person name="Trimble W."/>
            <person name="Meyer F."/>
            <person name="Guglielmini J."/>
            <person name="Rocha E.P."/>
            <person name="Polz M.F."/>
        </authorList>
    </citation>
    <scope>NUCLEOTIDE SEQUENCE</scope>
    <source>
        <strain evidence="1">5S_214</strain>
    </source>
</reference>
<accession>A0A0H3ZW20</accession>
<organism evidence="1">
    <name type="scientific">Vibrio splendidus</name>
    <dbReference type="NCBI Taxonomy" id="29497"/>
    <lineage>
        <taxon>Bacteria</taxon>
        <taxon>Pseudomonadati</taxon>
        <taxon>Pseudomonadota</taxon>
        <taxon>Gammaproteobacteria</taxon>
        <taxon>Vibrionales</taxon>
        <taxon>Vibrionaceae</taxon>
        <taxon>Vibrio</taxon>
    </lineage>
</organism>
<dbReference type="AlphaFoldDB" id="A0A0H3ZW20"/>
<dbReference type="EMBL" id="KP795544">
    <property type="protein sequence ID" value="AKN37686.1"/>
    <property type="molecule type" value="Genomic_DNA"/>
</dbReference>
<evidence type="ECO:0000313" key="1">
    <source>
        <dbReference type="EMBL" id="AKN37686.1"/>
    </source>
</evidence>
<proteinExistence type="predicted"/>
<name>A0A0H3ZW20_VIBSP</name>